<gene>
    <name evidence="2" type="ORF">Bhyg_08082</name>
</gene>
<dbReference type="Pfam" id="PF03564">
    <property type="entry name" value="DUF1759"/>
    <property type="match status" value="1"/>
</dbReference>
<dbReference type="AlphaFoldDB" id="A0A9Q0N469"/>
<comment type="caution">
    <text evidence="2">The sequence shown here is derived from an EMBL/GenBank/DDBJ whole genome shotgun (WGS) entry which is preliminary data.</text>
</comment>
<evidence type="ECO:0000313" key="3">
    <source>
        <dbReference type="Proteomes" id="UP001151699"/>
    </source>
</evidence>
<dbReference type="InterPro" id="IPR005312">
    <property type="entry name" value="DUF1759"/>
</dbReference>
<feature type="compositionally biased region" description="Low complexity" evidence="1">
    <location>
        <begin position="251"/>
        <end position="264"/>
    </location>
</feature>
<evidence type="ECO:0000313" key="2">
    <source>
        <dbReference type="EMBL" id="KAJ6643126.1"/>
    </source>
</evidence>
<protein>
    <submittedName>
        <fullName evidence="2">Uncharacterized protein</fullName>
    </submittedName>
</protein>
<dbReference type="OrthoDB" id="7765073at2759"/>
<reference evidence="2" key="1">
    <citation type="submission" date="2022-07" db="EMBL/GenBank/DDBJ databases">
        <authorList>
            <person name="Trinca V."/>
            <person name="Uliana J.V.C."/>
            <person name="Torres T.T."/>
            <person name="Ward R.J."/>
            <person name="Monesi N."/>
        </authorList>
    </citation>
    <scope>NUCLEOTIDE SEQUENCE</scope>
    <source>
        <strain evidence="2">HSMRA1968</strain>
        <tissue evidence="2">Whole embryos</tissue>
    </source>
</reference>
<sequence length="664" mass="73370">MNNEVARSSLVVPASVRTVQVTHLTFQVDGRNQVKPTQSHPNGQVSSSAAWLSNVRPPTSHSNQLFATSIPHLTTNVVNSIPSTSPLHNIRPPPTTQFTELSHLTDTSQHHANTVYRTIQSSGQIYSNVNRLTGVSASHYSTIQSSAAHPVSLPHVYRGNTYPASSVPIVGHSNSSSMIQSSAAHPVSLPHVYRGNTYPASSVPIVGHSNSSSQYSNIQTVSTNIENVQQPSGSHSQNFTYTQPVSTSYGPPNSNSSPWFSNANGLPRSTPNVLPFNTPSSIFQRSANNTYRHMEAPNLHDPNAQSNIFRTSGTQVFGSTGNQSDLTPSQIAARHVVPRMLPLFFGDVEKFPSFLTAFETSTKICGFTNGENHSRLMESLKGTARDFVEQLLLVPDDVPRVIETLTTLFGKPEYIIYKLLEKISKQPAPQTEDLASLVRFSLSVQNICGTIKSTKATEHLRNPSLMKALVDKLPPSIQLNWAVHKQNVPNANLDTLGTWLQELGKLACSVTGPPKVKNFKKGEKDADYMNAQIESPTFSKKENRETTPKEQKQCKVCKQKSCQSVKECGKFKSLSVKDRWSVKEHGFCIRCFGNHQVKRCKSKQMCNIDNCHRAHNPLLHENDDKTTKNGSNARFNLKTLKIVEKRDRIRILYSRISGVSSLNL</sequence>
<organism evidence="2 3">
    <name type="scientific">Pseudolycoriella hygida</name>
    <dbReference type="NCBI Taxonomy" id="35572"/>
    <lineage>
        <taxon>Eukaryota</taxon>
        <taxon>Metazoa</taxon>
        <taxon>Ecdysozoa</taxon>
        <taxon>Arthropoda</taxon>
        <taxon>Hexapoda</taxon>
        <taxon>Insecta</taxon>
        <taxon>Pterygota</taxon>
        <taxon>Neoptera</taxon>
        <taxon>Endopterygota</taxon>
        <taxon>Diptera</taxon>
        <taxon>Nematocera</taxon>
        <taxon>Sciaroidea</taxon>
        <taxon>Sciaridae</taxon>
        <taxon>Pseudolycoriella</taxon>
    </lineage>
</organism>
<evidence type="ECO:0000256" key="1">
    <source>
        <dbReference type="SAM" id="MobiDB-lite"/>
    </source>
</evidence>
<accession>A0A9Q0N469</accession>
<feature type="region of interest" description="Disordered" evidence="1">
    <location>
        <begin position="245"/>
        <end position="264"/>
    </location>
</feature>
<dbReference type="PANTHER" id="PTHR47331">
    <property type="entry name" value="PHD-TYPE DOMAIN-CONTAINING PROTEIN"/>
    <property type="match status" value="1"/>
</dbReference>
<name>A0A9Q0N469_9DIPT</name>
<proteinExistence type="predicted"/>
<dbReference type="Proteomes" id="UP001151699">
    <property type="component" value="Chromosome B"/>
</dbReference>
<keyword evidence="3" id="KW-1185">Reference proteome</keyword>
<dbReference type="EMBL" id="WJQU01000002">
    <property type="protein sequence ID" value="KAJ6643126.1"/>
    <property type="molecule type" value="Genomic_DNA"/>
</dbReference>